<dbReference type="AlphaFoldDB" id="A0A9P6DTS3"/>
<comment type="caution">
    <text evidence="1">The sequence shown here is derived from an EMBL/GenBank/DDBJ whole genome shotgun (WGS) entry which is preliminary data.</text>
</comment>
<evidence type="ECO:0000313" key="2">
    <source>
        <dbReference type="Proteomes" id="UP000886523"/>
    </source>
</evidence>
<keyword evidence="2" id="KW-1185">Reference proteome</keyword>
<dbReference type="Proteomes" id="UP000886523">
    <property type="component" value="Unassembled WGS sequence"/>
</dbReference>
<accession>A0A9P6DTS3</accession>
<dbReference type="PROSITE" id="PS51257">
    <property type="entry name" value="PROKAR_LIPOPROTEIN"/>
    <property type="match status" value="1"/>
</dbReference>
<proteinExistence type="predicted"/>
<reference evidence="1" key="1">
    <citation type="journal article" date="2020" name="Nat. Commun.">
        <title>Large-scale genome sequencing of mycorrhizal fungi provides insights into the early evolution of symbiotic traits.</title>
        <authorList>
            <person name="Miyauchi S."/>
            <person name="Kiss E."/>
            <person name="Kuo A."/>
            <person name="Drula E."/>
            <person name="Kohler A."/>
            <person name="Sanchez-Garcia M."/>
            <person name="Morin E."/>
            <person name="Andreopoulos B."/>
            <person name="Barry K.W."/>
            <person name="Bonito G."/>
            <person name="Buee M."/>
            <person name="Carver A."/>
            <person name="Chen C."/>
            <person name="Cichocki N."/>
            <person name="Clum A."/>
            <person name="Culley D."/>
            <person name="Crous P.W."/>
            <person name="Fauchery L."/>
            <person name="Girlanda M."/>
            <person name="Hayes R.D."/>
            <person name="Keri Z."/>
            <person name="LaButti K."/>
            <person name="Lipzen A."/>
            <person name="Lombard V."/>
            <person name="Magnuson J."/>
            <person name="Maillard F."/>
            <person name="Murat C."/>
            <person name="Nolan M."/>
            <person name="Ohm R.A."/>
            <person name="Pangilinan J."/>
            <person name="Pereira M.F."/>
            <person name="Perotto S."/>
            <person name="Peter M."/>
            <person name="Pfister S."/>
            <person name="Riley R."/>
            <person name="Sitrit Y."/>
            <person name="Stielow J.B."/>
            <person name="Szollosi G."/>
            <person name="Zifcakova L."/>
            <person name="Stursova M."/>
            <person name="Spatafora J.W."/>
            <person name="Tedersoo L."/>
            <person name="Vaario L.M."/>
            <person name="Yamada A."/>
            <person name="Yan M."/>
            <person name="Wang P."/>
            <person name="Xu J."/>
            <person name="Bruns T."/>
            <person name="Baldrian P."/>
            <person name="Vilgalys R."/>
            <person name="Dunand C."/>
            <person name="Henrissat B."/>
            <person name="Grigoriev I.V."/>
            <person name="Hibbett D."/>
            <person name="Nagy L.G."/>
            <person name="Martin F.M."/>
        </authorList>
    </citation>
    <scope>NUCLEOTIDE SEQUENCE</scope>
    <source>
        <strain evidence="1">UP504</strain>
    </source>
</reference>
<protein>
    <submittedName>
        <fullName evidence="1">Uncharacterized protein</fullName>
    </submittedName>
</protein>
<name>A0A9P6DTS3_9AGAM</name>
<evidence type="ECO:0000313" key="1">
    <source>
        <dbReference type="EMBL" id="KAF9509875.1"/>
    </source>
</evidence>
<gene>
    <name evidence="1" type="ORF">BS47DRAFT_1487738</name>
</gene>
<dbReference type="EMBL" id="MU129027">
    <property type="protein sequence ID" value="KAF9509875.1"/>
    <property type="molecule type" value="Genomic_DNA"/>
</dbReference>
<sequence length="148" mass="16598">MSRSSRFGIWGRTALSVSASAHIVVACSGIQWIVDRVALAPSSMLEQAGSYDNRVFLSNHPTFEVERDARLSEIYRLTSYSFTGRSILPRMHRERALEKAYCTIARGELSKRSTILLSNYFFAVSNLASDVVDRVHHAATRPTVSLFK</sequence>
<organism evidence="1 2">
    <name type="scientific">Hydnum rufescens UP504</name>
    <dbReference type="NCBI Taxonomy" id="1448309"/>
    <lineage>
        <taxon>Eukaryota</taxon>
        <taxon>Fungi</taxon>
        <taxon>Dikarya</taxon>
        <taxon>Basidiomycota</taxon>
        <taxon>Agaricomycotina</taxon>
        <taxon>Agaricomycetes</taxon>
        <taxon>Cantharellales</taxon>
        <taxon>Hydnaceae</taxon>
        <taxon>Hydnum</taxon>
    </lineage>
</organism>